<accession>A0A6C0CCR3</accession>
<protein>
    <submittedName>
        <fullName evidence="2">Uncharacterized protein</fullName>
    </submittedName>
</protein>
<keyword evidence="1" id="KW-0472">Membrane</keyword>
<reference evidence="2" key="1">
    <citation type="journal article" date="2020" name="Nature">
        <title>Giant virus diversity and host interactions through global metagenomics.</title>
        <authorList>
            <person name="Schulz F."/>
            <person name="Roux S."/>
            <person name="Paez-Espino D."/>
            <person name="Jungbluth S."/>
            <person name="Walsh D.A."/>
            <person name="Denef V.J."/>
            <person name="McMahon K.D."/>
            <person name="Konstantinidis K.T."/>
            <person name="Eloe-Fadrosh E.A."/>
            <person name="Kyrpides N.C."/>
            <person name="Woyke T."/>
        </authorList>
    </citation>
    <scope>NUCLEOTIDE SEQUENCE</scope>
    <source>
        <strain evidence="2">GVMAG-M-3300020565-3</strain>
    </source>
</reference>
<name>A0A6C0CCR3_9ZZZZ</name>
<evidence type="ECO:0000256" key="1">
    <source>
        <dbReference type="SAM" id="Phobius"/>
    </source>
</evidence>
<dbReference type="EMBL" id="MN739390">
    <property type="protein sequence ID" value="QHT02063.1"/>
    <property type="molecule type" value="Genomic_DNA"/>
</dbReference>
<proteinExistence type="predicted"/>
<dbReference type="AlphaFoldDB" id="A0A6C0CCR3"/>
<organism evidence="2">
    <name type="scientific">viral metagenome</name>
    <dbReference type="NCBI Taxonomy" id="1070528"/>
    <lineage>
        <taxon>unclassified sequences</taxon>
        <taxon>metagenomes</taxon>
        <taxon>organismal metagenomes</taxon>
    </lineage>
</organism>
<keyword evidence="1" id="KW-1133">Transmembrane helix</keyword>
<keyword evidence="1" id="KW-0812">Transmembrane</keyword>
<feature type="transmembrane region" description="Helical" evidence="1">
    <location>
        <begin position="12"/>
        <end position="35"/>
    </location>
</feature>
<evidence type="ECO:0000313" key="2">
    <source>
        <dbReference type="EMBL" id="QHT02063.1"/>
    </source>
</evidence>
<sequence>MSNGMSNTSLIITVIKVVSVVLVILIFNIIIYLYLSLEIARGGSGGSGGAGSVSIEKFNQDGGSSGRGAIDYANNSKYKPYNSRIMYENTGEYPWNRHSINSSIPYDVNIKKEAVNVYYYEFDNKTFDSKLKQAFKSRCEELIIAVEGSDWDDWRNPKTLSDISEKNKLSGYYDRIFDFVAKRLQGTIMDLPSEDKKQKIQIVHDIMLRYRTHNTFPVYYMFDIDMILYRAGKFQGKHIKLVAITNGTIVNIILAKIVGVVSEDNIVIHPYSSFDKLNITEYQQFIPSKYGTIETDTKNSSENTFNVSDNYMNSEIEAIMYKKLLEENIPEDVDISNNNFTPKAEELVKKSRCLL</sequence>